<gene>
    <name evidence="2" type="ORF">SAMN05444406_14114</name>
</gene>
<evidence type="ECO:0000256" key="1">
    <source>
        <dbReference type="SAM" id="Phobius"/>
    </source>
</evidence>
<dbReference type="EMBL" id="FOXR01000041">
    <property type="protein sequence ID" value="SFQ41659.1"/>
    <property type="molecule type" value="Genomic_DNA"/>
</dbReference>
<evidence type="ECO:0000313" key="3">
    <source>
        <dbReference type="Proteomes" id="UP000198577"/>
    </source>
</evidence>
<proteinExistence type="predicted"/>
<keyword evidence="3" id="KW-1185">Reference proteome</keyword>
<feature type="transmembrane region" description="Helical" evidence="1">
    <location>
        <begin position="19"/>
        <end position="36"/>
    </location>
</feature>
<evidence type="ECO:0000313" key="2">
    <source>
        <dbReference type="EMBL" id="SFQ41659.1"/>
    </source>
</evidence>
<dbReference type="RefSeq" id="WP_025748235.1">
    <property type="nucleotide sequence ID" value="NZ_FOXR01000041.1"/>
</dbReference>
<name>A0A1I5YBV3_9FIRM</name>
<dbReference type="STRING" id="937334.SAMN05444406_14114"/>
<organism evidence="2 3">
    <name type="scientific">Caldicoprobacter faecalis</name>
    <dbReference type="NCBI Taxonomy" id="937334"/>
    <lineage>
        <taxon>Bacteria</taxon>
        <taxon>Bacillati</taxon>
        <taxon>Bacillota</taxon>
        <taxon>Clostridia</taxon>
        <taxon>Caldicoprobacterales</taxon>
        <taxon>Caldicoprobacteraceae</taxon>
        <taxon>Caldicoprobacter</taxon>
    </lineage>
</organism>
<protein>
    <submittedName>
        <fullName evidence="2">Extracellular solute-binding protein</fullName>
    </submittedName>
</protein>
<keyword evidence="1" id="KW-0812">Transmembrane</keyword>
<dbReference type="AlphaFoldDB" id="A0A1I5YBV3"/>
<keyword evidence="1" id="KW-0472">Membrane</keyword>
<sequence length="216" mass="24991">MYQVVVNRETLQNHLHYDWWKYVVGIVVTVMLWNLVSTMTRPQTPPDKKVDIFLVGDYLLEEKVEPISQRMLKDFPELLEINFMNIPLGGDPELEMAGRYKLTTVVGAQEGDIFVFSKGEYETFAKQGAFMPLDEYIDDEITKYIPAEELEKYKLSVEDEYAEDKGPHIYGIPLKGVTLFNDTGYNVEDKVLSIMAYSKNKEKAIEVMKWIVTKGR</sequence>
<keyword evidence="1" id="KW-1133">Transmembrane helix</keyword>
<dbReference type="Proteomes" id="UP000198577">
    <property type="component" value="Unassembled WGS sequence"/>
</dbReference>
<dbReference type="Gene3D" id="3.40.190.10">
    <property type="entry name" value="Periplasmic binding protein-like II"/>
    <property type="match status" value="1"/>
</dbReference>
<reference evidence="2 3" key="1">
    <citation type="submission" date="2016-10" db="EMBL/GenBank/DDBJ databases">
        <authorList>
            <person name="de Groot N.N."/>
        </authorList>
    </citation>
    <scope>NUCLEOTIDE SEQUENCE [LARGE SCALE GENOMIC DNA]</scope>
    <source>
        <strain evidence="2 3">DSM 20678</strain>
    </source>
</reference>
<dbReference type="SUPFAM" id="SSF53850">
    <property type="entry name" value="Periplasmic binding protein-like II"/>
    <property type="match status" value="1"/>
</dbReference>
<accession>A0A1I5YBV3</accession>